<evidence type="ECO:0000259" key="5">
    <source>
        <dbReference type="PROSITE" id="PS50949"/>
    </source>
</evidence>
<dbReference type="InterPro" id="IPR036390">
    <property type="entry name" value="WH_DNA-bd_sf"/>
</dbReference>
<dbReference type="PANTHER" id="PTHR43537:SF5">
    <property type="entry name" value="UXU OPERON TRANSCRIPTIONAL REGULATOR"/>
    <property type="match status" value="1"/>
</dbReference>
<feature type="domain" description="HTH gntR-type" evidence="5">
    <location>
        <begin position="31"/>
        <end position="99"/>
    </location>
</feature>
<evidence type="ECO:0000313" key="7">
    <source>
        <dbReference type="Proteomes" id="UP000677537"/>
    </source>
</evidence>
<evidence type="ECO:0000256" key="2">
    <source>
        <dbReference type="ARBA" id="ARBA00023125"/>
    </source>
</evidence>
<keyword evidence="3" id="KW-0804">Transcription</keyword>
<dbReference type="GO" id="GO:0003677">
    <property type="term" value="F:DNA binding"/>
    <property type="evidence" value="ECO:0007669"/>
    <property type="project" value="UniProtKB-KW"/>
</dbReference>
<keyword evidence="7" id="KW-1185">Reference proteome</keyword>
<dbReference type="Gene3D" id="1.10.10.10">
    <property type="entry name" value="Winged helix-like DNA-binding domain superfamily/Winged helix DNA-binding domain"/>
    <property type="match status" value="1"/>
</dbReference>
<dbReference type="SUPFAM" id="SSF46785">
    <property type="entry name" value="Winged helix' DNA-binding domain"/>
    <property type="match status" value="1"/>
</dbReference>
<gene>
    <name evidence="6" type="ORF">J5Y10_17330</name>
</gene>
<dbReference type="InterPro" id="IPR036388">
    <property type="entry name" value="WH-like_DNA-bd_sf"/>
</dbReference>
<proteinExistence type="predicted"/>
<dbReference type="CDD" id="cd07377">
    <property type="entry name" value="WHTH_GntR"/>
    <property type="match status" value="1"/>
</dbReference>
<dbReference type="InterPro" id="IPR008920">
    <property type="entry name" value="TF_FadR/GntR_C"/>
</dbReference>
<dbReference type="Pfam" id="PF00392">
    <property type="entry name" value="GntR"/>
    <property type="match status" value="1"/>
</dbReference>
<dbReference type="InterPro" id="IPR000524">
    <property type="entry name" value="Tscrpt_reg_HTH_GntR"/>
</dbReference>
<keyword evidence="1" id="KW-0805">Transcription regulation</keyword>
<dbReference type="Gene3D" id="1.20.120.530">
    <property type="entry name" value="GntR ligand-binding domain-like"/>
    <property type="match status" value="1"/>
</dbReference>
<dbReference type="Pfam" id="PF07729">
    <property type="entry name" value="FCD"/>
    <property type="match status" value="1"/>
</dbReference>
<dbReference type="InterPro" id="IPR011711">
    <property type="entry name" value="GntR_C"/>
</dbReference>
<evidence type="ECO:0000256" key="3">
    <source>
        <dbReference type="ARBA" id="ARBA00023163"/>
    </source>
</evidence>
<dbReference type="GO" id="GO:0003700">
    <property type="term" value="F:DNA-binding transcription factor activity"/>
    <property type="evidence" value="ECO:0007669"/>
    <property type="project" value="InterPro"/>
</dbReference>
<dbReference type="EMBL" id="JAGIZA010000011">
    <property type="protein sequence ID" value="MBP0494549.1"/>
    <property type="molecule type" value="Genomic_DNA"/>
</dbReference>
<organism evidence="6 7">
    <name type="scientific">Roseomonas indoligenes</name>
    <dbReference type="NCBI Taxonomy" id="2820811"/>
    <lineage>
        <taxon>Bacteria</taxon>
        <taxon>Pseudomonadati</taxon>
        <taxon>Pseudomonadota</taxon>
        <taxon>Alphaproteobacteria</taxon>
        <taxon>Acetobacterales</taxon>
        <taxon>Roseomonadaceae</taxon>
        <taxon>Roseomonas</taxon>
    </lineage>
</organism>
<reference evidence="6" key="1">
    <citation type="submission" date="2021-03" db="EMBL/GenBank/DDBJ databases">
        <authorList>
            <person name="So Y."/>
        </authorList>
    </citation>
    <scope>NUCLEOTIDE SEQUENCE</scope>
    <source>
        <strain evidence="6">SG15</strain>
    </source>
</reference>
<dbReference type="PROSITE" id="PS50949">
    <property type="entry name" value="HTH_GNTR"/>
    <property type="match status" value="1"/>
</dbReference>
<dbReference type="SMART" id="SM00895">
    <property type="entry name" value="FCD"/>
    <property type="match status" value="1"/>
</dbReference>
<feature type="compositionally biased region" description="Low complexity" evidence="4">
    <location>
        <begin position="1"/>
        <end position="13"/>
    </location>
</feature>
<dbReference type="SUPFAM" id="SSF48008">
    <property type="entry name" value="GntR ligand-binding domain-like"/>
    <property type="match status" value="1"/>
</dbReference>
<dbReference type="PRINTS" id="PR00035">
    <property type="entry name" value="HTHGNTR"/>
</dbReference>
<dbReference type="PANTHER" id="PTHR43537">
    <property type="entry name" value="TRANSCRIPTIONAL REGULATOR, GNTR FAMILY"/>
    <property type="match status" value="1"/>
</dbReference>
<feature type="region of interest" description="Disordered" evidence="4">
    <location>
        <begin position="1"/>
        <end position="28"/>
    </location>
</feature>
<protein>
    <submittedName>
        <fullName evidence="6">FadR family transcriptional regulator</fullName>
    </submittedName>
</protein>
<accession>A0A940S701</accession>
<evidence type="ECO:0000256" key="4">
    <source>
        <dbReference type="SAM" id="MobiDB-lite"/>
    </source>
</evidence>
<dbReference type="AlphaFoldDB" id="A0A940S701"/>
<name>A0A940S701_9PROT</name>
<dbReference type="SMART" id="SM00345">
    <property type="entry name" value="HTH_GNTR"/>
    <property type="match status" value="1"/>
</dbReference>
<dbReference type="Proteomes" id="UP000677537">
    <property type="component" value="Unassembled WGS sequence"/>
</dbReference>
<evidence type="ECO:0000256" key="1">
    <source>
        <dbReference type="ARBA" id="ARBA00023015"/>
    </source>
</evidence>
<comment type="caution">
    <text evidence="6">The sequence shown here is derived from an EMBL/GenBank/DDBJ whole genome shotgun (WGS) entry which is preliminary data.</text>
</comment>
<dbReference type="RefSeq" id="WP_209375301.1">
    <property type="nucleotide sequence ID" value="NZ_JAGIZA010000011.1"/>
</dbReference>
<keyword evidence="2" id="KW-0238">DNA-binding</keyword>
<evidence type="ECO:0000313" key="6">
    <source>
        <dbReference type="EMBL" id="MBP0494549.1"/>
    </source>
</evidence>
<sequence length="282" mass="30200">MSRSAPLRAAGAARPREEAAAPAAQPILQAPSLTERVAEALRGDILSGRRAPGEALPSEQAMAASYGVSRTVMREAISRLKAENRVSTRQGLGVFVAAEPPPEPFQIDPSSHEDVAEVLQICELRMGFEAEAAALAALRREPADLAEMDAAVAAIGAAVRAGDLAAEVEADIRLHAAISAATHNTYYVSFFNSLHRFLRENITASWRRFAEGEPTAEAEAQDEHRAIRDAIADRDPEAARTAARRHMAHTAERIARLRGGAAGLRDGAIVPRRPARRSKEGA</sequence>